<evidence type="ECO:0000313" key="2">
    <source>
        <dbReference type="Proteomes" id="UP000282289"/>
    </source>
</evidence>
<sequence length="76" mass="8468">MDDEIQEKSRPSFNESLDNMMGEAWNEVKGDFSHGTGMARAASTAKLFGKGSLYLGVKLIQSLPETLEKMKEKQTK</sequence>
<gene>
    <name evidence="1" type="ORF">ALQ15_03110</name>
</gene>
<name>A0A7Z6UDB5_PSESF</name>
<proteinExistence type="predicted"/>
<dbReference type="Proteomes" id="UP000282289">
    <property type="component" value="Unassembled WGS sequence"/>
</dbReference>
<reference evidence="1 2" key="1">
    <citation type="submission" date="2018-08" db="EMBL/GenBank/DDBJ databases">
        <title>Recombination of ecologically and evolutionarily significant loci maintains genetic cohesion in the Pseudomonas syringae species complex.</title>
        <authorList>
            <person name="Dillon M."/>
            <person name="Thakur S."/>
            <person name="Almeida R.N.D."/>
            <person name="Weir B.S."/>
            <person name="Guttman D.S."/>
        </authorList>
    </citation>
    <scope>NUCLEOTIDE SEQUENCE [LARGE SCALE GENOMIC DNA]</scope>
    <source>
        <strain evidence="1 2">ICMP 19589</strain>
    </source>
</reference>
<protein>
    <submittedName>
        <fullName evidence="1">Uncharacterized protein</fullName>
    </submittedName>
</protein>
<dbReference type="AlphaFoldDB" id="A0A7Z6UDB5"/>
<comment type="caution">
    <text evidence="1">The sequence shown here is derived from an EMBL/GenBank/DDBJ whole genome shotgun (WGS) entry which is preliminary data.</text>
</comment>
<accession>A0A7Z6UDB5</accession>
<organism evidence="1 2">
    <name type="scientific">Pseudomonas syringae pv. actinidiae</name>
    <dbReference type="NCBI Taxonomy" id="103796"/>
    <lineage>
        <taxon>Bacteria</taxon>
        <taxon>Pseudomonadati</taxon>
        <taxon>Pseudomonadota</taxon>
        <taxon>Gammaproteobacteria</taxon>
        <taxon>Pseudomonadales</taxon>
        <taxon>Pseudomonadaceae</taxon>
        <taxon>Pseudomonas</taxon>
        <taxon>Pseudomonas syringae</taxon>
    </lineage>
</organism>
<evidence type="ECO:0000313" key="1">
    <source>
        <dbReference type="EMBL" id="RMP84450.1"/>
    </source>
</evidence>
<dbReference type="RefSeq" id="WP_122280221.1">
    <property type="nucleotide sequence ID" value="NZ_RBQT01000009.1"/>
</dbReference>
<dbReference type="EMBL" id="RBQT01000009">
    <property type="protein sequence ID" value="RMP84450.1"/>
    <property type="molecule type" value="Genomic_DNA"/>
</dbReference>